<dbReference type="AlphaFoldDB" id="A0A3N4JDM0"/>
<dbReference type="EMBL" id="ML120415">
    <property type="protein sequence ID" value="RPA96359.1"/>
    <property type="molecule type" value="Genomic_DNA"/>
</dbReference>
<protein>
    <submittedName>
        <fullName evidence="1">Uncharacterized protein</fullName>
    </submittedName>
</protein>
<dbReference type="Proteomes" id="UP000276215">
    <property type="component" value="Unassembled WGS sequence"/>
</dbReference>
<evidence type="ECO:0000313" key="2">
    <source>
        <dbReference type="Proteomes" id="UP000276215"/>
    </source>
</evidence>
<name>A0A3N4JDM0_9PEZI</name>
<organism evidence="1 2">
    <name type="scientific">Choiromyces venosus 120613-1</name>
    <dbReference type="NCBI Taxonomy" id="1336337"/>
    <lineage>
        <taxon>Eukaryota</taxon>
        <taxon>Fungi</taxon>
        <taxon>Dikarya</taxon>
        <taxon>Ascomycota</taxon>
        <taxon>Pezizomycotina</taxon>
        <taxon>Pezizomycetes</taxon>
        <taxon>Pezizales</taxon>
        <taxon>Tuberaceae</taxon>
        <taxon>Choiromyces</taxon>
    </lineage>
</organism>
<sequence>MCDLARPRRIFHRGSKLLLVFNRHVSEVINHPREYIDRIVSHPVLFLFLLLPYRFPLFSCWSFTSLTFTSSPALLPIPKASSTLRGCSEYSASIFSTSSSDVPVIGYRLPSEKCKRAR</sequence>
<reference evidence="1 2" key="1">
    <citation type="journal article" date="2018" name="Nat. Ecol. Evol.">
        <title>Pezizomycetes genomes reveal the molecular basis of ectomycorrhizal truffle lifestyle.</title>
        <authorList>
            <person name="Murat C."/>
            <person name="Payen T."/>
            <person name="Noel B."/>
            <person name="Kuo A."/>
            <person name="Morin E."/>
            <person name="Chen J."/>
            <person name="Kohler A."/>
            <person name="Krizsan K."/>
            <person name="Balestrini R."/>
            <person name="Da Silva C."/>
            <person name="Montanini B."/>
            <person name="Hainaut M."/>
            <person name="Levati E."/>
            <person name="Barry K.W."/>
            <person name="Belfiori B."/>
            <person name="Cichocki N."/>
            <person name="Clum A."/>
            <person name="Dockter R.B."/>
            <person name="Fauchery L."/>
            <person name="Guy J."/>
            <person name="Iotti M."/>
            <person name="Le Tacon F."/>
            <person name="Lindquist E.A."/>
            <person name="Lipzen A."/>
            <person name="Malagnac F."/>
            <person name="Mello A."/>
            <person name="Molinier V."/>
            <person name="Miyauchi S."/>
            <person name="Poulain J."/>
            <person name="Riccioni C."/>
            <person name="Rubini A."/>
            <person name="Sitrit Y."/>
            <person name="Splivallo R."/>
            <person name="Traeger S."/>
            <person name="Wang M."/>
            <person name="Zifcakova L."/>
            <person name="Wipf D."/>
            <person name="Zambonelli A."/>
            <person name="Paolocci F."/>
            <person name="Nowrousian M."/>
            <person name="Ottonello S."/>
            <person name="Baldrian P."/>
            <person name="Spatafora J.W."/>
            <person name="Henrissat B."/>
            <person name="Nagy L.G."/>
            <person name="Aury J.M."/>
            <person name="Wincker P."/>
            <person name="Grigoriev I.V."/>
            <person name="Bonfante P."/>
            <person name="Martin F.M."/>
        </authorList>
    </citation>
    <scope>NUCLEOTIDE SEQUENCE [LARGE SCALE GENOMIC DNA]</scope>
    <source>
        <strain evidence="1 2">120613-1</strain>
    </source>
</reference>
<evidence type="ECO:0000313" key="1">
    <source>
        <dbReference type="EMBL" id="RPA96359.1"/>
    </source>
</evidence>
<accession>A0A3N4JDM0</accession>
<proteinExistence type="predicted"/>
<keyword evidence="2" id="KW-1185">Reference proteome</keyword>
<gene>
    <name evidence="1" type="ORF">L873DRAFT_1237823</name>
</gene>